<reference evidence="2 3" key="3">
    <citation type="journal article" date="2013" name="Rice">
        <title>Improvement of the Oryza sativa Nipponbare reference genome using next generation sequence and optical map data.</title>
        <authorList>
            <person name="Kawahara Y."/>
            <person name="de la Bastide M."/>
            <person name="Hamilton J.P."/>
            <person name="Kanamori H."/>
            <person name="McCombie W.R."/>
            <person name="Ouyang S."/>
            <person name="Schwartz D.C."/>
            <person name="Tanaka T."/>
            <person name="Wu J."/>
            <person name="Zhou S."/>
            <person name="Childs K.L."/>
            <person name="Davidson R.M."/>
            <person name="Lin H."/>
            <person name="Quesada-Ocampo L."/>
            <person name="Vaillancourt B."/>
            <person name="Sakai H."/>
            <person name="Lee S.S."/>
            <person name="Kim J."/>
            <person name="Numa H."/>
            <person name="Itoh T."/>
            <person name="Buell C.R."/>
            <person name="Matsumoto T."/>
        </authorList>
    </citation>
    <scope>NUCLEOTIDE SEQUENCE [LARGE SCALE GENOMIC DNA]</scope>
    <source>
        <strain evidence="3">cv. Nipponbare</strain>
    </source>
</reference>
<sequence>RFPATKATVINQSINPRLVVFLQRRRPPPPAQHGAHPRQPHHRVHPSHPLQSSPYIRPLLRLAAAAAQDLSEAARERHGLRRFRVPGGALRRRR</sequence>
<evidence type="ECO:0000313" key="2">
    <source>
        <dbReference type="EMBL" id="BAT12346.1"/>
    </source>
</evidence>
<keyword evidence="3" id="KW-1185">Reference proteome</keyword>
<proteinExistence type="predicted"/>
<dbReference type="AlphaFoldDB" id="A0A0N7KSB4"/>
<accession>A0A0N7KSB4</accession>
<evidence type="ECO:0000256" key="1">
    <source>
        <dbReference type="SAM" id="MobiDB-lite"/>
    </source>
</evidence>
<dbReference type="PaxDb" id="39947-A0A0N7KSB4"/>
<reference evidence="3" key="1">
    <citation type="journal article" date="2005" name="Nature">
        <title>The map-based sequence of the rice genome.</title>
        <authorList>
            <consortium name="International rice genome sequencing project (IRGSP)"/>
            <person name="Matsumoto T."/>
            <person name="Wu J."/>
            <person name="Kanamori H."/>
            <person name="Katayose Y."/>
            <person name="Fujisawa M."/>
            <person name="Namiki N."/>
            <person name="Mizuno H."/>
            <person name="Yamamoto K."/>
            <person name="Antonio B.A."/>
            <person name="Baba T."/>
            <person name="Sakata K."/>
            <person name="Nagamura Y."/>
            <person name="Aoki H."/>
            <person name="Arikawa K."/>
            <person name="Arita K."/>
            <person name="Bito T."/>
            <person name="Chiden Y."/>
            <person name="Fujitsuka N."/>
            <person name="Fukunaka R."/>
            <person name="Hamada M."/>
            <person name="Harada C."/>
            <person name="Hayashi A."/>
            <person name="Hijishita S."/>
            <person name="Honda M."/>
            <person name="Hosokawa S."/>
            <person name="Ichikawa Y."/>
            <person name="Idonuma A."/>
            <person name="Iijima M."/>
            <person name="Ikeda M."/>
            <person name="Ikeno M."/>
            <person name="Ito K."/>
            <person name="Ito S."/>
            <person name="Ito T."/>
            <person name="Ito Y."/>
            <person name="Ito Y."/>
            <person name="Iwabuchi A."/>
            <person name="Kamiya K."/>
            <person name="Karasawa W."/>
            <person name="Kurita K."/>
            <person name="Katagiri S."/>
            <person name="Kikuta A."/>
            <person name="Kobayashi H."/>
            <person name="Kobayashi N."/>
            <person name="Machita K."/>
            <person name="Maehara T."/>
            <person name="Masukawa M."/>
            <person name="Mizubayashi T."/>
            <person name="Mukai Y."/>
            <person name="Nagasaki H."/>
            <person name="Nagata Y."/>
            <person name="Naito S."/>
            <person name="Nakashima M."/>
            <person name="Nakama Y."/>
            <person name="Nakamichi Y."/>
            <person name="Nakamura M."/>
            <person name="Meguro A."/>
            <person name="Negishi M."/>
            <person name="Ohta I."/>
            <person name="Ohta T."/>
            <person name="Okamoto M."/>
            <person name="Ono N."/>
            <person name="Saji S."/>
            <person name="Sakaguchi M."/>
            <person name="Sakai K."/>
            <person name="Shibata M."/>
            <person name="Shimokawa T."/>
            <person name="Song J."/>
            <person name="Takazaki Y."/>
            <person name="Terasawa K."/>
            <person name="Tsugane M."/>
            <person name="Tsuji K."/>
            <person name="Ueda S."/>
            <person name="Waki K."/>
            <person name="Yamagata H."/>
            <person name="Yamamoto M."/>
            <person name="Yamamoto S."/>
            <person name="Yamane H."/>
            <person name="Yoshiki S."/>
            <person name="Yoshihara R."/>
            <person name="Yukawa K."/>
            <person name="Zhong H."/>
            <person name="Yano M."/>
            <person name="Yuan Q."/>
            <person name="Ouyang S."/>
            <person name="Liu J."/>
            <person name="Jones K.M."/>
            <person name="Gansberger K."/>
            <person name="Moffat K."/>
            <person name="Hill J."/>
            <person name="Bera J."/>
            <person name="Fadrosh D."/>
            <person name="Jin S."/>
            <person name="Johri S."/>
            <person name="Kim M."/>
            <person name="Overton L."/>
            <person name="Reardon M."/>
            <person name="Tsitrin T."/>
            <person name="Vuong H."/>
            <person name="Weaver B."/>
            <person name="Ciecko A."/>
            <person name="Tallon L."/>
            <person name="Jackson J."/>
            <person name="Pai G."/>
            <person name="Aken S.V."/>
            <person name="Utterback T."/>
            <person name="Reidmuller S."/>
            <person name="Feldblyum T."/>
            <person name="Hsiao J."/>
            <person name="Zismann V."/>
            <person name="Iobst S."/>
            <person name="de Vazeille A.R."/>
            <person name="Buell C.R."/>
            <person name="Ying K."/>
            <person name="Li Y."/>
            <person name="Lu T."/>
            <person name="Huang Y."/>
            <person name="Zhao Q."/>
            <person name="Feng Q."/>
            <person name="Zhang L."/>
            <person name="Zhu J."/>
            <person name="Weng Q."/>
            <person name="Mu J."/>
            <person name="Lu Y."/>
            <person name="Fan D."/>
            <person name="Liu Y."/>
            <person name="Guan J."/>
            <person name="Zhang Y."/>
            <person name="Yu S."/>
            <person name="Liu X."/>
            <person name="Zhang Y."/>
            <person name="Hong G."/>
            <person name="Han B."/>
            <person name="Choisne N."/>
            <person name="Demange N."/>
            <person name="Orjeda G."/>
            <person name="Samain S."/>
            <person name="Cattolico L."/>
            <person name="Pelletier E."/>
            <person name="Couloux A."/>
            <person name="Segurens B."/>
            <person name="Wincker P."/>
            <person name="D'Hont A."/>
            <person name="Scarpelli C."/>
            <person name="Weissenbach J."/>
            <person name="Salanoubat M."/>
            <person name="Quetier F."/>
            <person name="Yu Y."/>
            <person name="Kim H.R."/>
            <person name="Rambo T."/>
            <person name="Currie J."/>
            <person name="Collura K."/>
            <person name="Luo M."/>
            <person name="Yang T."/>
            <person name="Ammiraju J.S.S."/>
            <person name="Engler F."/>
            <person name="Soderlund C."/>
            <person name="Wing R.A."/>
            <person name="Palmer L.E."/>
            <person name="de la Bastide M."/>
            <person name="Spiegel L."/>
            <person name="Nascimento L."/>
            <person name="Zutavern T."/>
            <person name="O'Shaughnessy A."/>
            <person name="Dike S."/>
            <person name="Dedhia N."/>
            <person name="Preston R."/>
            <person name="Balija V."/>
            <person name="McCombie W.R."/>
            <person name="Chow T."/>
            <person name="Chen H."/>
            <person name="Chung M."/>
            <person name="Chen C."/>
            <person name="Shaw J."/>
            <person name="Wu H."/>
            <person name="Hsiao K."/>
            <person name="Chao Y."/>
            <person name="Chu M."/>
            <person name="Cheng C."/>
            <person name="Hour A."/>
            <person name="Lee P."/>
            <person name="Lin S."/>
            <person name="Lin Y."/>
            <person name="Liou J."/>
            <person name="Liu S."/>
            <person name="Hsing Y."/>
            <person name="Raghuvanshi S."/>
            <person name="Mohanty A."/>
            <person name="Bharti A.K."/>
            <person name="Gaur A."/>
            <person name="Gupta V."/>
            <person name="Kumar D."/>
            <person name="Ravi V."/>
            <person name="Vij S."/>
            <person name="Kapur A."/>
            <person name="Khurana P."/>
            <person name="Khurana P."/>
            <person name="Khurana J.P."/>
            <person name="Tyagi A.K."/>
            <person name="Gaikwad K."/>
            <person name="Singh A."/>
            <person name="Dalal V."/>
            <person name="Srivastava S."/>
            <person name="Dixit A."/>
            <person name="Pal A.K."/>
            <person name="Ghazi I.A."/>
            <person name="Yadav M."/>
            <person name="Pandit A."/>
            <person name="Bhargava A."/>
            <person name="Sureshbabu K."/>
            <person name="Batra K."/>
            <person name="Sharma T.R."/>
            <person name="Mohapatra T."/>
            <person name="Singh N.K."/>
            <person name="Messing J."/>
            <person name="Nelson A.B."/>
            <person name="Fuks G."/>
            <person name="Kavchok S."/>
            <person name="Keizer G."/>
            <person name="Linton E."/>
            <person name="Llaca V."/>
            <person name="Song R."/>
            <person name="Tanyolac B."/>
            <person name="Young S."/>
            <person name="Ho-Il K."/>
            <person name="Hahn J.H."/>
            <person name="Sangsakoo G."/>
            <person name="Vanavichit A."/>
            <person name="de Mattos Luiz.A.T."/>
            <person name="Zimmer P.D."/>
            <person name="Malone G."/>
            <person name="Dellagostin O."/>
            <person name="de Oliveira A.C."/>
            <person name="Bevan M."/>
            <person name="Bancroft I."/>
            <person name="Minx P."/>
            <person name="Cordum H."/>
            <person name="Wilson R."/>
            <person name="Cheng Z."/>
            <person name="Jin W."/>
            <person name="Jiang J."/>
            <person name="Leong S.A."/>
            <person name="Iwama H."/>
            <person name="Gojobori T."/>
            <person name="Itoh T."/>
            <person name="Niimura Y."/>
            <person name="Fujii Y."/>
            <person name="Habara T."/>
            <person name="Sakai H."/>
            <person name="Sato Y."/>
            <person name="Wilson G."/>
            <person name="Kumar K."/>
            <person name="McCouch S."/>
            <person name="Juretic N."/>
            <person name="Hoen D."/>
            <person name="Wright S."/>
            <person name="Bruskiewich R."/>
            <person name="Bureau T."/>
            <person name="Miyao A."/>
            <person name="Hirochika H."/>
            <person name="Nishikawa T."/>
            <person name="Kadowaki K."/>
            <person name="Sugiura M."/>
            <person name="Burr B."/>
            <person name="Sasaki T."/>
        </authorList>
    </citation>
    <scope>NUCLEOTIDE SEQUENCE [LARGE SCALE GENOMIC DNA]</scope>
    <source>
        <strain evidence="3">cv. Nipponbare</strain>
    </source>
</reference>
<reference evidence="2 3" key="2">
    <citation type="journal article" date="2013" name="Plant Cell Physiol.">
        <title>Rice Annotation Project Database (RAP-DB): an integrative and interactive database for rice genomics.</title>
        <authorList>
            <person name="Sakai H."/>
            <person name="Lee S.S."/>
            <person name="Tanaka T."/>
            <person name="Numa H."/>
            <person name="Kim J."/>
            <person name="Kawahara Y."/>
            <person name="Wakimoto H."/>
            <person name="Yang C.C."/>
            <person name="Iwamoto M."/>
            <person name="Abe T."/>
            <person name="Yamada Y."/>
            <person name="Muto A."/>
            <person name="Inokuchi H."/>
            <person name="Ikemura T."/>
            <person name="Matsumoto T."/>
            <person name="Sasaki T."/>
            <person name="Itoh T."/>
        </authorList>
    </citation>
    <scope>NUCLEOTIDE SEQUENCE [LARGE SCALE GENOMIC DNA]</scope>
    <source>
        <strain evidence="3">cv. Nipponbare</strain>
    </source>
</reference>
<feature type="region of interest" description="Disordered" evidence="1">
    <location>
        <begin position="23"/>
        <end position="53"/>
    </location>
</feature>
<feature type="non-terminal residue" evidence="2">
    <location>
        <position position="1"/>
    </location>
</feature>
<dbReference type="Proteomes" id="UP000059680">
    <property type="component" value="Chromosome 11"/>
</dbReference>
<dbReference type="InParanoid" id="A0A0N7KSB4"/>
<gene>
    <name evidence="2" type="ordered locus">Os11g0109050</name>
    <name evidence="2" type="ORF">OSNPB_110109050</name>
</gene>
<dbReference type="Gramene" id="Os11t0109050-01">
    <property type="protein sequence ID" value="Os11t0109050-01"/>
    <property type="gene ID" value="Os11g0109050"/>
</dbReference>
<name>A0A0N7KSB4_ORYSJ</name>
<dbReference type="OMA" id="QPHHRVH"/>
<dbReference type="EMBL" id="AP014967">
    <property type="protein sequence ID" value="BAT12346.1"/>
    <property type="molecule type" value="Genomic_DNA"/>
</dbReference>
<protein>
    <submittedName>
        <fullName evidence="2">Os11g0109050 protein</fullName>
    </submittedName>
</protein>
<feature type="compositionally biased region" description="Basic residues" evidence="1">
    <location>
        <begin position="35"/>
        <end position="46"/>
    </location>
</feature>
<organism evidence="2 3">
    <name type="scientific">Oryza sativa subsp. japonica</name>
    <name type="common">Rice</name>
    <dbReference type="NCBI Taxonomy" id="39947"/>
    <lineage>
        <taxon>Eukaryota</taxon>
        <taxon>Viridiplantae</taxon>
        <taxon>Streptophyta</taxon>
        <taxon>Embryophyta</taxon>
        <taxon>Tracheophyta</taxon>
        <taxon>Spermatophyta</taxon>
        <taxon>Magnoliopsida</taxon>
        <taxon>Liliopsida</taxon>
        <taxon>Poales</taxon>
        <taxon>Poaceae</taxon>
        <taxon>BOP clade</taxon>
        <taxon>Oryzoideae</taxon>
        <taxon>Oryzeae</taxon>
        <taxon>Oryzinae</taxon>
        <taxon>Oryza</taxon>
        <taxon>Oryza sativa</taxon>
    </lineage>
</organism>
<evidence type="ECO:0000313" key="3">
    <source>
        <dbReference type="Proteomes" id="UP000059680"/>
    </source>
</evidence>